<dbReference type="Pfam" id="PF00849">
    <property type="entry name" value="PseudoU_synth_2"/>
    <property type="match status" value="1"/>
</dbReference>
<feature type="compositionally biased region" description="Gly residues" evidence="6">
    <location>
        <begin position="218"/>
        <end position="229"/>
    </location>
</feature>
<name>A0A291RHT0_9NOCA</name>
<reference evidence="8 9" key="1">
    <citation type="submission" date="2017-10" db="EMBL/GenBank/DDBJ databases">
        <title>Comparative genomics between pathogenic Norcardia.</title>
        <authorList>
            <person name="Zeng L."/>
        </authorList>
    </citation>
    <scope>NUCLEOTIDE SEQUENCE [LARGE SCALE GENOMIC DNA]</scope>
    <source>
        <strain evidence="8 9">NC_YFY_NT001</strain>
    </source>
</reference>
<dbReference type="InterPro" id="IPR018496">
    <property type="entry name" value="PsdUridine_synth_RsuA/RluB_CS"/>
</dbReference>
<protein>
    <recommendedName>
        <fullName evidence="5">Pseudouridine synthase</fullName>
        <ecNumber evidence="5">5.4.99.-</ecNumber>
    </recommendedName>
</protein>
<dbReference type="SUPFAM" id="SSF55120">
    <property type="entry name" value="Pseudouridine synthase"/>
    <property type="match status" value="1"/>
</dbReference>
<feature type="compositionally biased region" description="Basic and acidic residues" evidence="6">
    <location>
        <begin position="1"/>
        <end position="15"/>
    </location>
</feature>
<feature type="compositionally biased region" description="Basic residues" evidence="6">
    <location>
        <begin position="339"/>
        <end position="350"/>
    </location>
</feature>
<dbReference type="PANTHER" id="PTHR47683">
    <property type="entry name" value="PSEUDOURIDINE SYNTHASE FAMILY PROTEIN-RELATED"/>
    <property type="match status" value="1"/>
</dbReference>
<gene>
    <name evidence="8" type="ORF">CRH09_14000</name>
</gene>
<sequence>MNRPARRDGTPDRRNYGAAGRGAQDGRGRTGAQGAARGRRDAKDGRGDFAPGRGGRDDFGGNRGRRDDFGGSRGGRDDFGGNRGRDFGGNRGGREDFGGGRGRRDDFGGSRGGRDDFGGNRGRDFGGNRGGREDFGGGRGRRDDFGGGRGGRDDFGGNRGRRDDFGGSRGGREDFSGSRGRRDDFGGSRGGREDFGGGRSGRDSFGGSRGGRGEFASGRGGRGDFGGNRGGRDDFGGRGRREGFGGSRGGRDDFGGNRGGRGEFGGRGGRDDFGGNRGRREDFGGSRGGRAEFGSGRDFAKGRGRGVPGNLPGRGESRSIGAKHTGIGGGRPLGPKPAPGRKPKPQRKTKQPTILSFAKPARHQNAEPAEAAGPKKLPWGEGERLQKVLAKAGVASRRAAEELIEQGRVEVDGLVVREQGLRIDPETAVVRVDGVRVVVRDEQVYLALNKPKGFQSTMSDELGRPCVGDIVAERVMAGQRLFHVGRLDADTEGLLLLTNDGELAHRLMHPSFQVSKTYLATVNGEVQRHIGKQLRDGVQLEDGPAKVDQFQVLEVGEGRSLVKVVLHEGRKHIVRRLLDEVGHPVTALVRTHIGPVAIGDQRPGTLRVLGRDEIGKLYEAVSL</sequence>
<dbReference type="InterPro" id="IPR020103">
    <property type="entry name" value="PsdUridine_synth_cat_dom_sf"/>
</dbReference>
<dbReference type="PROSITE" id="PS01149">
    <property type="entry name" value="PSI_RSU"/>
    <property type="match status" value="1"/>
</dbReference>
<dbReference type="SUPFAM" id="SSF55174">
    <property type="entry name" value="Alpha-L RNA-binding motif"/>
    <property type="match status" value="1"/>
</dbReference>
<keyword evidence="4" id="KW-0694">RNA-binding</keyword>
<evidence type="ECO:0000256" key="1">
    <source>
        <dbReference type="ARBA" id="ARBA00000073"/>
    </source>
</evidence>
<dbReference type="Pfam" id="PF01479">
    <property type="entry name" value="S4"/>
    <property type="match status" value="1"/>
</dbReference>
<dbReference type="EC" id="5.4.99.-" evidence="5"/>
<dbReference type="SMART" id="SM00363">
    <property type="entry name" value="S4"/>
    <property type="match status" value="1"/>
</dbReference>
<dbReference type="Gene3D" id="3.10.290.10">
    <property type="entry name" value="RNA-binding S4 domain"/>
    <property type="match status" value="1"/>
</dbReference>
<dbReference type="PANTHER" id="PTHR47683:SF2">
    <property type="entry name" value="RNA-BINDING S4 DOMAIN-CONTAINING PROTEIN"/>
    <property type="match status" value="1"/>
</dbReference>
<dbReference type="KEGG" id="ntp:CRH09_14000"/>
<evidence type="ECO:0000259" key="7">
    <source>
        <dbReference type="SMART" id="SM00363"/>
    </source>
</evidence>
<organism evidence="8 9">
    <name type="scientific">Nocardia terpenica</name>
    <dbReference type="NCBI Taxonomy" id="455432"/>
    <lineage>
        <taxon>Bacteria</taxon>
        <taxon>Bacillati</taxon>
        <taxon>Actinomycetota</taxon>
        <taxon>Actinomycetes</taxon>
        <taxon>Mycobacteriales</taxon>
        <taxon>Nocardiaceae</taxon>
        <taxon>Nocardia</taxon>
    </lineage>
</organism>
<dbReference type="GO" id="GO:0120159">
    <property type="term" value="F:rRNA pseudouridine synthase activity"/>
    <property type="evidence" value="ECO:0007669"/>
    <property type="project" value="UniProtKB-ARBA"/>
</dbReference>
<dbReference type="InterPro" id="IPR050343">
    <property type="entry name" value="RsuA_PseudoU_synthase"/>
</dbReference>
<evidence type="ECO:0000256" key="3">
    <source>
        <dbReference type="ARBA" id="ARBA00023235"/>
    </source>
</evidence>
<dbReference type="AlphaFoldDB" id="A0A291RHT0"/>
<keyword evidence="3 5" id="KW-0413">Isomerase</keyword>
<evidence type="ECO:0000256" key="6">
    <source>
        <dbReference type="SAM" id="MobiDB-lite"/>
    </source>
</evidence>
<dbReference type="FunFam" id="3.10.290.10:FF:000003">
    <property type="entry name" value="Pseudouridine synthase"/>
    <property type="match status" value="1"/>
</dbReference>
<dbReference type="InterPro" id="IPR036986">
    <property type="entry name" value="S4_RNA-bd_sf"/>
</dbReference>
<evidence type="ECO:0000256" key="5">
    <source>
        <dbReference type="RuleBase" id="RU003887"/>
    </source>
</evidence>
<dbReference type="EMBL" id="CP023778">
    <property type="protein sequence ID" value="ATL67141.1"/>
    <property type="molecule type" value="Genomic_DNA"/>
</dbReference>
<feature type="compositionally biased region" description="Gly residues" evidence="6">
    <location>
        <begin position="256"/>
        <end position="267"/>
    </location>
</feature>
<accession>A0A291RHT0</accession>
<evidence type="ECO:0000313" key="9">
    <source>
        <dbReference type="Proteomes" id="UP000221961"/>
    </source>
</evidence>
<feature type="compositionally biased region" description="Basic and acidic residues" evidence="6">
    <location>
        <begin position="230"/>
        <end position="255"/>
    </location>
</feature>
<dbReference type="InterPro" id="IPR002942">
    <property type="entry name" value="S4_RNA-bd"/>
</dbReference>
<feature type="compositionally biased region" description="Basic and acidic residues" evidence="6">
    <location>
        <begin position="38"/>
        <end position="47"/>
    </location>
</feature>
<feature type="compositionally biased region" description="Basic and acidic residues" evidence="6">
    <location>
        <begin position="268"/>
        <end position="284"/>
    </location>
</feature>
<evidence type="ECO:0000256" key="2">
    <source>
        <dbReference type="ARBA" id="ARBA00008348"/>
    </source>
</evidence>
<dbReference type="InterPro" id="IPR000748">
    <property type="entry name" value="PsdUridine_synth_RsuA/RluB/E/F"/>
</dbReference>
<dbReference type="CDD" id="cd02870">
    <property type="entry name" value="PseudoU_synth_RsuA_like"/>
    <property type="match status" value="1"/>
</dbReference>
<dbReference type="Proteomes" id="UP000221961">
    <property type="component" value="Chromosome"/>
</dbReference>
<feature type="domain" description="RNA-binding S4" evidence="7">
    <location>
        <begin position="383"/>
        <end position="443"/>
    </location>
</feature>
<dbReference type="Gene3D" id="3.30.2350.10">
    <property type="entry name" value="Pseudouridine synthase"/>
    <property type="match status" value="1"/>
</dbReference>
<dbReference type="NCBIfam" id="TIGR00093">
    <property type="entry name" value="pseudouridine synthase"/>
    <property type="match status" value="1"/>
</dbReference>
<dbReference type="InterPro" id="IPR006145">
    <property type="entry name" value="PsdUridine_synth_RsuA/RluA"/>
</dbReference>
<dbReference type="GO" id="GO:0003723">
    <property type="term" value="F:RNA binding"/>
    <property type="evidence" value="ECO:0007669"/>
    <property type="project" value="UniProtKB-KW"/>
</dbReference>
<feature type="compositionally biased region" description="Gly residues" evidence="6">
    <location>
        <begin position="19"/>
        <end position="31"/>
    </location>
</feature>
<comment type="similarity">
    <text evidence="2 5">Belongs to the pseudouridine synthase RsuA family.</text>
</comment>
<proteinExistence type="inferred from homology"/>
<dbReference type="CDD" id="cd00165">
    <property type="entry name" value="S4"/>
    <property type="match status" value="1"/>
</dbReference>
<evidence type="ECO:0000256" key="4">
    <source>
        <dbReference type="PROSITE-ProRule" id="PRU00182"/>
    </source>
</evidence>
<dbReference type="PROSITE" id="PS50889">
    <property type="entry name" value="S4"/>
    <property type="match status" value="1"/>
</dbReference>
<feature type="region of interest" description="Disordered" evidence="6">
    <location>
        <begin position="1"/>
        <end position="378"/>
    </location>
</feature>
<feature type="compositionally biased region" description="Basic and acidic residues" evidence="6">
    <location>
        <begin position="54"/>
        <end position="202"/>
    </location>
</feature>
<comment type="catalytic activity">
    <reaction evidence="1">
        <text>a uridine in RNA = a pseudouridine in RNA</text>
        <dbReference type="Rhea" id="RHEA:48348"/>
        <dbReference type="Rhea" id="RHEA-COMP:12068"/>
        <dbReference type="Rhea" id="RHEA-COMP:12069"/>
        <dbReference type="ChEBI" id="CHEBI:65314"/>
        <dbReference type="ChEBI" id="CHEBI:65315"/>
    </reaction>
</comment>
<evidence type="ECO:0000313" key="8">
    <source>
        <dbReference type="EMBL" id="ATL67141.1"/>
    </source>
</evidence>
<dbReference type="GO" id="GO:0000455">
    <property type="term" value="P:enzyme-directed rRNA pseudouridine synthesis"/>
    <property type="evidence" value="ECO:0007669"/>
    <property type="project" value="UniProtKB-ARBA"/>
</dbReference>